<dbReference type="OMA" id="NFFFYPE"/>
<comment type="catalytic activity">
    <reaction evidence="8">
        <text>L-seryl-[protein] + ATP = O-phospho-L-seryl-[protein] + ADP + H(+)</text>
        <dbReference type="Rhea" id="RHEA:17989"/>
        <dbReference type="Rhea" id="RHEA-COMP:9863"/>
        <dbReference type="Rhea" id="RHEA-COMP:11604"/>
        <dbReference type="ChEBI" id="CHEBI:15378"/>
        <dbReference type="ChEBI" id="CHEBI:29999"/>
        <dbReference type="ChEBI" id="CHEBI:30616"/>
        <dbReference type="ChEBI" id="CHEBI:83421"/>
        <dbReference type="ChEBI" id="CHEBI:456216"/>
        <dbReference type="EC" id="2.7.11.1"/>
    </reaction>
</comment>
<evidence type="ECO:0000256" key="1">
    <source>
        <dbReference type="ARBA" id="ARBA00012513"/>
    </source>
</evidence>
<dbReference type="Proteomes" id="UP000327085">
    <property type="component" value="Chromosome 1"/>
</dbReference>
<keyword evidence="4" id="KW-0547">Nucleotide-binding</keyword>
<dbReference type="Gene3D" id="1.10.510.10">
    <property type="entry name" value="Transferase(Phosphotransferase) domain 1"/>
    <property type="match status" value="1"/>
</dbReference>
<name>A0A5E4EDM0_PRUDU</name>
<proteinExistence type="predicted"/>
<dbReference type="Pfam" id="PF00069">
    <property type="entry name" value="Pkinase"/>
    <property type="match status" value="1"/>
</dbReference>
<dbReference type="InterPro" id="IPR008266">
    <property type="entry name" value="Tyr_kinase_AS"/>
</dbReference>
<dbReference type="SUPFAM" id="SSF56112">
    <property type="entry name" value="Protein kinase-like (PK-like)"/>
    <property type="match status" value="1"/>
</dbReference>
<dbReference type="PANTHER" id="PTHR48005">
    <property type="entry name" value="LEUCINE RICH REPEAT KINASE 2"/>
    <property type="match status" value="1"/>
</dbReference>
<comment type="catalytic activity">
    <reaction evidence="7">
        <text>L-threonyl-[protein] + ATP = O-phospho-L-threonyl-[protein] + ADP + H(+)</text>
        <dbReference type="Rhea" id="RHEA:46608"/>
        <dbReference type="Rhea" id="RHEA-COMP:11060"/>
        <dbReference type="Rhea" id="RHEA-COMP:11605"/>
        <dbReference type="ChEBI" id="CHEBI:15378"/>
        <dbReference type="ChEBI" id="CHEBI:30013"/>
        <dbReference type="ChEBI" id="CHEBI:30616"/>
        <dbReference type="ChEBI" id="CHEBI:61977"/>
        <dbReference type="ChEBI" id="CHEBI:456216"/>
        <dbReference type="EC" id="2.7.11.1"/>
    </reaction>
</comment>
<keyword evidence="6" id="KW-0067">ATP-binding</keyword>
<dbReference type="PANTHER" id="PTHR48005:SF16">
    <property type="entry name" value="MDIS1-INTERACTING RECEPTOR LIKE KINASE 2-LIKE ISOFORM X1"/>
    <property type="match status" value="1"/>
</dbReference>
<accession>A0A5E4EDM0</accession>
<dbReference type="EC" id="2.7.11.1" evidence="1"/>
<dbReference type="PROSITE" id="PS50011">
    <property type="entry name" value="PROTEIN_KINASE_DOM"/>
    <property type="match status" value="1"/>
</dbReference>
<dbReference type="InterPro" id="IPR000719">
    <property type="entry name" value="Prot_kinase_dom"/>
</dbReference>
<dbReference type="AlphaFoldDB" id="A0A5E4EDM0"/>
<protein>
    <recommendedName>
        <fullName evidence="1">non-specific serine/threonine protein kinase</fullName>
        <ecNumber evidence="1">2.7.11.1</ecNumber>
    </recommendedName>
</protein>
<keyword evidence="2" id="KW-0723">Serine/threonine-protein kinase</keyword>
<dbReference type="InParanoid" id="A0A5E4EDM0"/>
<evidence type="ECO:0000256" key="6">
    <source>
        <dbReference type="ARBA" id="ARBA00022840"/>
    </source>
</evidence>
<keyword evidence="3" id="KW-0808">Transferase</keyword>
<dbReference type="InterPro" id="IPR051420">
    <property type="entry name" value="Ser_Thr_Kinases_DiverseReg"/>
</dbReference>
<evidence type="ECO:0000256" key="4">
    <source>
        <dbReference type="ARBA" id="ARBA00022741"/>
    </source>
</evidence>
<dbReference type="GO" id="GO:0005524">
    <property type="term" value="F:ATP binding"/>
    <property type="evidence" value="ECO:0007669"/>
    <property type="project" value="UniProtKB-KW"/>
</dbReference>
<evidence type="ECO:0000256" key="3">
    <source>
        <dbReference type="ARBA" id="ARBA00022679"/>
    </source>
</evidence>
<sequence>MHHDCLPPIVHLDISSKNILLDSEYEACVSDFGTAKFLNPDSTNWSALAGTYGYIAPGPPLNSSAFRNALPEALQGNKGVLCGNI</sequence>
<dbReference type="InterPro" id="IPR011009">
    <property type="entry name" value="Kinase-like_dom_sf"/>
</dbReference>
<evidence type="ECO:0000259" key="9">
    <source>
        <dbReference type="PROSITE" id="PS50011"/>
    </source>
</evidence>
<keyword evidence="5" id="KW-0418">Kinase</keyword>
<evidence type="ECO:0000256" key="8">
    <source>
        <dbReference type="ARBA" id="ARBA00048679"/>
    </source>
</evidence>
<gene>
    <name evidence="10" type="ORF">ALMOND_2B010735</name>
</gene>
<evidence type="ECO:0000256" key="2">
    <source>
        <dbReference type="ARBA" id="ARBA00022527"/>
    </source>
</evidence>
<keyword evidence="10" id="KW-0675">Receptor</keyword>
<organism evidence="10 11">
    <name type="scientific">Prunus dulcis</name>
    <name type="common">Almond</name>
    <name type="synonym">Amygdalus dulcis</name>
    <dbReference type="NCBI Taxonomy" id="3755"/>
    <lineage>
        <taxon>Eukaryota</taxon>
        <taxon>Viridiplantae</taxon>
        <taxon>Streptophyta</taxon>
        <taxon>Embryophyta</taxon>
        <taxon>Tracheophyta</taxon>
        <taxon>Spermatophyta</taxon>
        <taxon>Magnoliopsida</taxon>
        <taxon>eudicotyledons</taxon>
        <taxon>Gunneridae</taxon>
        <taxon>Pentapetalae</taxon>
        <taxon>rosids</taxon>
        <taxon>fabids</taxon>
        <taxon>Rosales</taxon>
        <taxon>Rosaceae</taxon>
        <taxon>Amygdaloideae</taxon>
        <taxon>Amygdaleae</taxon>
        <taxon>Prunus</taxon>
    </lineage>
</organism>
<evidence type="ECO:0000313" key="10">
    <source>
        <dbReference type="EMBL" id="VVA13805.1"/>
    </source>
</evidence>
<dbReference type="GO" id="GO:0004674">
    <property type="term" value="F:protein serine/threonine kinase activity"/>
    <property type="evidence" value="ECO:0007669"/>
    <property type="project" value="UniProtKB-KW"/>
</dbReference>
<evidence type="ECO:0000313" key="11">
    <source>
        <dbReference type="Proteomes" id="UP000327085"/>
    </source>
</evidence>
<feature type="domain" description="Protein kinase" evidence="9">
    <location>
        <begin position="1"/>
        <end position="85"/>
    </location>
</feature>
<dbReference type="EMBL" id="CABIKO010000008">
    <property type="protein sequence ID" value="VVA13805.1"/>
    <property type="molecule type" value="Genomic_DNA"/>
</dbReference>
<evidence type="ECO:0000256" key="7">
    <source>
        <dbReference type="ARBA" id="ARBA00047899"/>
    </source>
</evidence>
<evidence type="ECO:0000256" key="5">
    <source>
        <dbReference type="ARBA" id="ARBA00022777"/>
    </source>
</evidence>
<reference evidence="11" key="1">
    <citation type="journal article" date="2020" name="Plant J.">
        <title>Transposons played a major role in the diversification between the closely related almond and peach genomes: results from the almond genome sequence.</title>
        <authorList>
            <person name="Alioto T."/>
            <person name="Alexiou K.G."/>
            <person name="Bardil A."/>
            <person name="Barteri F."/>
            <person name="Castanera R."/>
            <person name="Cruz F."/>
            <person name="Dhingra A."/>
            <person name="Duval H."/>
            <person name="Fernandez I Marti A."/>
            <person name="Frias L."/>
            <person name="Galan B."/>
            <person name="Garcia J.L."/>
            <person name="Howad W."/>
            <person name="Gomez-Garrido J."/>
            <person name="Gut M."/>
            <person name="Julca I."/>
            <person name="Morata J."/>
            <person name="Puigdomenech P."/>
            <person name="Ribeca P."/>
            <person name="Rubio Cabetas M.J."/>
            <person name="Vlasova A."/>
            <person name="Wirthensohn M."/>
            <person name="Garcia-Mas J."/>
            <person name="Gabaldon T."/>
            <person name="Casacuberta J.M."/>
            <person name="Arus P."/>
        </authorList>
    </citation>
    <scope>NUCLEOTIDE SEQUENCE [LARGE SCALE GENOMIC DNA]</scope>
    <source>
        <strain evidence="11">cv. Texas</strain>
    </source>
</reference>
<dbReference type="PROSITE" id="PS00109">
    <property type="entry name" value="PROTEIN_KINASE_TYR"/>
    <property type="match status" value="1"/>
</dbReference>
<dbReference type="Gramene" id="VVA13805">
    <property type="protein sequence ID" value="VVA13805"/>
    <property type="gene ID" value="Prudul26B010735"/>
</dbReference>